<dbReference type="InterPro" id="IPR010982">
    <property type="entry name" value="Lambda_DNA-bd_dom_sf"/>
</dbReference>
<reference evidence="6 7" key="1">
    <citation type="submission" date="2021-03" db="EMBL/GenBank/DDBJ databases">
        <title>Complete genome of Streptomyces formicae strain 1H-GS9 (DSM 100524).</title>
        <authorList>
            <person name="Atanasov K.E."/>
            <person name="Altabella T."/>
            <person name="Ferrer A."/>
        </authorList>
    </citation>
    <scope>NUCLEOTIDE SEQUENCE [LARGE SCALE GENOMIC DNA]</scope>
    <source>
        <strain evidence="6 7">1H-GS9</strain>
    </source>
</reference>
<evidence type="ECO:0000256" key="2">
    <source>
        <dbReference type="ARBA" id="ARBA00023125"/>
    </source>
</evidence>
<dbReference type="PRINTS" id="PR00036">
    <property type="entry name" value="HTHLACI"/>
</dbReference>
<accession>A0ABY3WGR3</accession>
<proteinExistence type="predicted"/>
<dbReference type="InterPro" id="IPR028082">
    <property type="entry name" value="Peripla_BP_I"/>
</dbReference>
<dbReference type="Pfam" id="PF13377">
    <property type="entry name" value="Peripla_BP_3"/>
    <property type="match status" value="1"/>
</dbReference>
<dbReference type="PANTHER" id="PTHR30146:SF153">
    <property type="entry name" value="LACTOSE OPERON REPRESSOR"/>
    <property type="match status" value="1"/>
</dbReference>
<feature type="domain" description="HTH cro/C1-type" evidence="5">
    <location>
        <begin position="20"/>
        <end position="63"/>
    </location>
</feature>
<keyword evidence="2 6" id="KW-0238">DNA-binding</keyword>
<dbReference type="Gene3D" id="1.10.260.40">
    <property type="entry name" value="lambda repressor-like DNA-binding domains"/>
    <property type="match status" value="1"/>
</dbReference>
<gene>
    <name evidence="6" type="ORF">J4032_09590</name>
</gene>
<organism evidence="6 7">
    <name type="scientific">Streptomyces formicae</name>
    <dbReference type="NCBI Taxonomy" id="1616117"/>
    <lineage>
        <taxon>Bacteria</taxon>
        <taxon>Bacillati</taxon>
        <taxon>Actinomycetota</taxon>
        <taxon>Actinomycetes</taxon>
        <taxon>Kitasatosporales</taxon>
        <taxon>Streptomycetaceae</taxon>
        <taxon>Streptomyces</taxon>
    </lineage>
</organism>
<evidence type="ECO:0000259" key="5">
    <source>
        <dbReference type="PROSITE" id="PS50943"/>
    </source>
</evidence>
<dbReference type="PROSITE" id="PS50932">
    <property type="entry name" value="HTH_LACI_2"/>
    <property type="match status" value="1"/>
</dbReference>
<dbReference type="Gene3D" id="3.40.50.2300">
    <property type="match status" value="2"/>
</dbReference>
<protein>
    <submittedName>
        <fullName evidence="6">LacI family DNA-binding transcriptional regulator</fullName>
    </submittedName>
</protein>
<dbReference type="InterPro" id="IPR000843">
    <property type="entry name" value="HTH_LacI"/>
</dbReference>
<evidence type="ECO:0000256" key="3">
    <source>
        <dbReference type="ARBA" id="ARBA00023163"/>
    </source>
</evidence>
<evidence type="ECO:0000313" key="6">
    <source>
        <dbReference type="EMBL" id="UNM11764.1"/>
    </source>
</evidence>
<dbReference type="CDD" id="cd06267">
    <property type="entry name" value="PBP1_LacI_sugar_binding-like"/>
    <property type="match status" value="1"/>
</dbReference>
<keyword evidence="1" id="KW-0805">Transcription regulation</keyword>
<evidence type="ECO:0000256" key="1">
    <source>
        <dbReference type="ARBA" id="ARBA00023015"/>
    </source>
</evidence>
<dbReference type="EMBL" id="CP071872">
    <property type="protein sequence ID" value="UNM11764.1"/>
    <property type="molecule type" value="Genomic_DNA"/>
</dbReference>
<dbReference type="PANTHER" id="PTHR30146">
    <property type="entry name" value="LACI-RELATED TRANSCRIPTIONAL REPRESSOR"/>
    <property type="match status" value="1"/>
</dbReference>
<dbReference type="GO" id="GO:0003677">
    <property type="term" value="F:DNA binding"/>
    <property type="evidence" value="ECO:0007669"/>
    <property type="project" value="UniProtKB-KW"/>
</dbReference>
<dbReference type="InterPro" id="IPR046335">
    <property type="entry name" value="LacI/GalR-like_sensor"/>
</dbReference>
<dbReference type="PROSITE" id="PS00356">
    <property type="entry name" value="HTH_LACI_1"/>
    <property type="match status" value="1"/>
</dbReference>
<dbReference type="CDD" id="cd01392">
    <property type="entry name" value="HTH_LacI"/>
    <property type="match status" value="1"/>
</dbReference>
<dbReference type="Proteomes" id="UP000828924">
    <property type="component" value="Chromosome"/>
</dbReference>
<dbReference type="InterPro" id="IPR001387">
    <property type="entry name" value="Cro/C1-type_HTH"/>
</dbReference>
<keyword evidence="7" id="KW-1185">Reference proteome</keyword>
<dbReference type="PROSITE" id="PS50943">
    <property type="entry name" value="HTH_CROC1"/>
    <property type="match status" value="1"/>
</dbReference>
<dbReference type="SUPFAM" id="SSF47413">
    <property type="entry name" value="lambda repressor-like DNA-binding domains"/>
    <property type="match status" value="1"/>
</dbReference>
<name>A0ABY3WGR3_9ACTN</name>
<dbReference type="Pfam" id="PF00356">
    <property type="entry name" value="LacI"/>
    <property type="match status" value="1"/>
</dbReference>
<dbReference type="SMART" id="SM00354">
    <property type="entry name" value="HTH_LACI"/>
    <property type="match status" value="1"/>
</dbReference>
<evidence type="ECO:0000313" key="7">
    <source>
        <dbReference type="Proteomes" id="UP000828924"/>
    </source>
</evidence>
<evidence type="ECO:0000259" key="4">
    <source>
        <dbReference type="PROSITE" id="PS50932"/>
    </source>
</evidence>
<dbReference type="SUPFAM" id="SSF53822">
    <property type="entry name" value="Periplasmic binding protein-like I"/>
    <property type="match status" value="1"/>
</dbReference>
<feature type="domain" description="HTH lacI-type" evidence="4">
    <location>
        <begin position="19"/>
        <end position="73"/>
    </location>
</feature>
<keyword evidence="3" id="KW-0804">Transcription</keyword>
<sequence>MGARVTRKPADEQPVRRRTTLHDVAARAGVSAATVSRVLNGTYRVSAETQSRVRRAAEELDYVVNAQARSLVASSSGLVAVLVTDITAPFYNRIAKGLAEQVTAEGRVCILSTPQSGDLDGELATITTLRQQSPEAIVLVGGVHESPDYRKRIDGLAHSLDAEGSRLVLCGRPSPTKDTPATVVEYDGEAGAFAITSHLLSAGHERILFLGGGAGSTTTNPRVRGYRRALEAYGTTPDPALIAHGSSTRVFGYEEMTRILASGTPDFTAVFASDDLAASGVLAALRGHGLRVPDDISVVGFDDTPVALDTVPSLTTVHVPMEEIGRTAIQLALHRHEADFRNAQHAVLGTHITVRDSVRPLVHKRT</sequence>